<dbReference type="STRING" id="1358809.S7WCP6"/>
<organism evidence="3 4">
    <name type="scientific">Spraguea lophii (strain 42_110)</name>
    <name type="common">Microsporidian parasite</name>
    <dbReference type="NCBI Taxonomy" id="1358809"/>
    <lineage>
        <taxon>Eukaryota</taxon>
        <taxon>Fungi</taxon>
        <taxon>Fungi incertae sedis</taxon>
        <taxon>Microsporidia</taxon>
        <taxon>Spragueidae</taxon>
        <taxon>Spraguea</taxon>
    </lineage>
</organism>
<sequence>MPMPTVSLREEERNVSLYEQLSKRCLFKSIDIMLKLDILQNASISYNYEEMEIITNFQLKNYYLIYSKLLRKCKISKSGSTFFIQNNLSKIFFCTCCSRLNNFIRNYCYIILKSISLSEISSIYSLDDNILEINEYINVKEYNLKNKKEKKNDGIKDIDELDSYELYLLALVTKDRDKKIKILMTVLEENISLFDSIIEIIDVIKMKDIRIIDKLLYQIKKSHKNVDVDKIIYLYSLELYVQKFIKNRTFKEALEYFTHYKKDLEFKEQVYERNRESEIELDNFKGNCLNGTEYNYDNKLNNIENNYELQISNNLDSYRNNILGAVYYQLKEYNKSVEYFKNVLLRDCYVEYLDMYSNILYINGDKCGVSNISINLLYFHPFRGESMSAIANYYSIEGDRMKAIEYFKKSIRLERRFVANWVLIGHEFMEMKNYDKAVGAYGLSLAKNSSDFRGWFGMAQSYVNLNAFNYGLYFFKKAVELNEKDGYLWVCLGNCYLKIKKTKESLECYLRAVKEGTYSGYLFAGDIFKNNRKYKEAVNMYEQYIEWDKNGDQRRKIIGFLKEYYGKIGNKEKVKFYSDIV</sequence>
<dbReference type="Gene3D" id="1.25.40.10">
    <property type="entry name" value="Tetratricopeptide repeat domain"/>
    <property type="match status" value="2"/>
</dbReference>
<dbReference type="GO" id="GO:0045842">
    <property type="term" value="P:positive regulation of mitotic metaphase/anaphase transition"/>
    <property type="evidence" value="ECO:0007669"/>
    <property type="project" value="TreeGrafter"/>
</dbReference>
<dbReference type="InterPro" id="IPR019734">
    <property type="entry name" value="TPR_rpt"/>
</dbReference>
<accession>S7WCP6</accession>
<dbReference type="InterPro" id="IPR011990">
    <property type="entry name" value="TPR-like_helical_dom_sf"/>
</dbReference>
<keyword evidence="3" id="KW-0131">Cell cycle</keyword>
<dbReference type="PANTHER" id="PTHR12558:SF10">
    <property type="entry name" value="CELL DIVISION CYCLE PROTEIN 23 HOMOLOG"/>
    <property type="match status" value="1"/>
</dbReference>
<dbReference type="GO" id="GO:0016567">
    <property type="term" value="P:protein ubiquitination"/>
    <property type="evidence" value="ECO:0007669"/>
    <property type="project" value="TreeGrafter"/>
</dbReference>
<gene>
    <name evidence="3" type="ORF">SLOPH_196</name>
</gene>
<keyword evidence="3" id="KW-0132">Cell division</keyword>
<dbReference type="EMBL" id="ATCN01000196">
    <property type="protein sequence ID" value="EPR79572.1"/>
    <property type="molecule type" value="Genomic_DNA"/>
</dbReference>
<dbReference type="SMART" id="SM00028">
    <property type="entry name" value="TPR"/>
    <property type="match status" value="5"/>
</dbReference>
<comment type="caution">
    <text evidence="3">The sequence shown here is derived from an EMBL/GenBank/DDBJ whole genome shotgun (WGS) entry which is preliminary data.</text>
</comment>
<evidence type="ECO:0000313" key="3">
    <source>
        <dbReference type="EMBL" id="EPR79572.1"/>
    </source>
</evidence>
<dbReference type="GO" id="GO:0005680">
    <property type="term" value="C:anaphase-promoting complex"/>
    <property type="evidence" value="ECO:0007669"/>
    <property type="project" value="TreeGrafter"/>
</dbReference>
<dbReference type="Pfam" id="PF13181">
    <property type="entry name" value="TPR_8"/>
    <property type="match status" value="2"/>
</dbReference>
<dbReference type="VEuPathDB" id="MicrosporidiaDB:SLOPH_196"/>
<evidence type="ECO:0000256" key="2">
    <source>
        <dbReference type="PROSITE-ProRule" id="PRU00339"/>
    </source>
</evidence>
<proteinExistence type="predicted"/>
<dbReference type="OrthoDB" id="10262026at2759"/>
<evidence type="ECO:0000256" key="1">
    <source>
        <dbReference type="ARBA" id="ARBA00022803"/>
    </source>
</evidence>
<feature type="repeat" description="TPR" evidence="2">
    <location>
        <begin position="384"/>
        <end position="417"/>
    </location>
</feature>
<dbReference type="PANTHER" id="PTHR12558">
    <property type="entry name" value="CELL DIVISION CYCLE 16,23,27"/>
    <property type="match status" value="1"/>
</dbReference>
<keyword evidence="4" id="KW-1185">Reference proteome</keyword>
<dbReference type="SUPFAM" id="SSF48452">
    <property type="entry name" value="TPR-like"/>
    <property type="match status" value="1"/>
</dbReference>
<dbReference type="PROSITE" id="PS50005">
    <property type="entry name" value="TPR"/>
    <property type="match status" value="2"/>
</dbReference>
<dbReference type="GO" id="GO:0051301">
    <property type="term" value="P:cell division"/>
    <property type="evidence" value="ECO:0007669"/>
    <property type="project" value="UniProtKB-KW"/>
</dbReference>
<dbReference type="GO" id="GO:0031145">
    <property type="term" value="P:anaphase-promoting complex-dependent catabolic process"/>
    <property type="evidence" value="ECO:0007669"/>
    <property type="project" value="TreeGrafter"/>
</dbReference>
<feature type="repeat" description="TPR" evidence="2">
    <location>
        <begin position="452"/>
        <end position="485"/>
    </location>
</feature>
<dbReference type="OMA" id="LIAHEYM"/>
<keyword evidence="1 2" id="KW-0802">TPR repeat</keyword>
<reference evidence="4" key="1">
    <citation type="journal article" date="2013" name="PLoS Genet.">
        <title>The genome of Spraguea lophii and the basis of host-microsporidian interactions.</title>
        <authorList>
            <person name="Campbell S.E."/>
            <person name="Williams T.A."/>
            <person name="Yousuf A."/>
            <person name="Soanes D.M."/>
            <person name="Paszkiewicz K.H."/>
            <person name="Williams B.A.P."/>
        </authorList>
    </citation>
    <scope>NUCLEOTIDE SEQUENCE [LARGE SCALE GENOMIC DNA]</scope>
    <source>
        <strain evidence="4">42_110</strain>
    </source>
</reference>
<evidence type="ECO:0000313" key="4">
    <source>
        <dbReference type="Proteomes" id="UP000014978"/>
    </source>
</evidence>
<dbReference type="HOGENOM" id="CLU_018320_5_0_1"/>
<name>S7WCP6_SPRLO</name>
<dbReference type="AlphaFoldDB" id="S7WCP6"/>
<protein>
    <submittedName>
        <fullName evidence="3">Cell division control protein CDC23-like protein</fullName>
    </submittedName>
</protein>
<dbReference type="Proteomes" id="UP000014978">
    <property type="component" value="Unassembled WGS sequence"/>
</dbReference>
<dbReference type="InParanoid" id="S7WCP6"/>